<evidence type="ECO:0000313" key="5">
    <source>
        <dbReference type="EMBL" id="TMJ04359.1"/>
    </source>
</evidence>
<dbReference type="PANTHER" id="PTHR32268:SF11">
    <property type="entry name" value="HOMOSERINE O-ACETYLTRANSFERASE"/>
    <property type="match status" value="1"/>
</dbReference>
<feature type="active site" description="Nucleophile" evidence="2">
    <location>
        <position position="159"/>
    </location>
</feature>
<feature type="signal peptide" evidence="3">
    <location>
        <begin position="1"/>
        <end position="24"/>
    </location>
</feature>
<organism evidence="5 6">
    <name type="scientific">Candidatus Segetimicrobium genomatis</name>
    <dbReference type="NCBI Taxonomy" id="2569760"/>
    <lineage>
        <taxon>Bacteria</taxon>
        <taxon>Bacillati</taxon>
        <taxon>Candidatus Sysuimicrobiota</taxon>
        <taxon>Candidatus Sysuimicrobiia</taxon>
        <taxon>Candidatus Sysuimicrobiales</taxon>
        <taxon>Candidatus Segetimicrobiaceae</taxon>
        <taxon>Candidatus Segetimicrobium</taxon>
    </lineage>
</organism>
<dbReference type="InterPro" id="IPR008220">
    <property type="entry name" value="HAT_MetX-like"/>
</dbReference>
<dbReference type="Pfam" id="PF00561">
    <property type="entry name" value="Abhydrolase_1"/>
    <property type="match status" value="1"/>
</dbReference>
<evidence type="ECO:0000256" key="3">
    <source>
        <dbReference type="SAM" id="SignalP"/>
    </source>
</evidence>
<gene>
    <name evidence="5" type="ORF">E6H01_04315</name>
</gene>
<evidence type="ECO:0000313" key="6">
    <source>
        <dbReference type="Proteomes" id="UP000319353"/>
    </source>
</evidence>
<reference evidence="5 6" key="1">
    <citation type="journal article" date="2019" name="Nat. Microbiol.">
        <title>Mediterranean grassland soil C-N compound turnover is dependent on rainfall and depth, and is mediated by genomically divergent microorganisms.</title>
        <authorList>
            <person name="Diamond S."/>
            <person name="Andeer P.F."/>
            <person name="Li Z."/>
            <person name="Crits-Christoph A."/>
            <person name="Burstein D."/>
            <person name="Anantharaman K."/>
            <person name="Lane K.R."/>
            <person name="Thomas B.C."/>
            <person name="Pan C."/>
            <person name="Northen T.R."/>
            <person name="Banfield J.F."/>
        </authorList>
    </citation>
    <scope>NUCLEOTIDE SEQUENCE [LARGE SCALE GENOMIC DNA]</scope>
    <source>
        <strain evidence="5">NP_4</strain>
    </source>
</reference>
<dbReference type="Proteomes" id="UP000319353">
    <property type="component" value="Unassembled WGS sequence"/>
</dbReference>
<dbReference type="SUPFAM" id="SSF53474">
    <property type="entry name" value="alpha/beta-Hydrolases"/>
    <property type="match status" value="1"/>
</dbReference>
<dbReference type="EMBL" id="VBAL01000045">
    <property type="protein sequence ID" value="TMJ04359.1"/>
    <property type="molecule type" value="Genomic_DNA"/>
</dbReference>
<dbReference type="PIRSF" id="PIRSF000443">
    <property type="entry name" value="Homoser_Ac_trans"/>
    <property type="match status" value="1"/>
</dbReference>
<proteinExistence type="predicted"/>
<feature type="chain" id="PRO_5022067497" evidence="3">
    <location>
        <begin position="25"/>
        <end position="372"/>
    </location>
</feature>
<keyword evidence="1" id="KW-0808">Transferase</keyword>
<evidence type="ECO:0000259" key="4">
    <source>
        <dbReference type="Pfam" id="PF00561"/>
    </source>
</evidence>
<dbReference type="InterPro" id="IPR000073">
    <property type="entry name" value="AB_hydrolase_1"/>
</dbReference>
<sequence length="372" mass="41499">MRTTLAACAVWTVVLAASIPSAHAHWPGQPPHQMAQLSELQLEGGGIIHNFRMSYVTHGKLNAAKDNAILFQHGFAGNHHQFDHMIGPGRPLDTDKYFIICPDALGATQTDFEHTTSPTNSGLKMKFPFYNGRDMVGAQYRLVTEFLRIPRLLAVTGFSSGGDHSVQFAVSYPQFMDGIIPIVGGALWGTQARFRGRLGLSIIESCQGWSGGNYDVNPNQCAANAVSVWVRDFYSQEWWNQNLDTPEAYTKWRNTWGDYFIDVQDTRDLYYRIVANARGRVGDTPGFDEDLNKALGSIKAKTLFLYSPRDEFYLPMHVEAQAKAIPQARALPIDSPGGHWICCNADPQATRILGESIRGFLEELSTQRRKSK</sequence>
<keyword evidence="3" id="KW-0732">Signal</keyword>
<dbReference type="Gene3D" id="3.40.50.1820">
    <property type="entry name" value="alpha/beta hydrolase"/>
    <property type="match status" value="1"/>
</dbReference>
<accession>A0A537L8L3</accession>
<protein>
    <submittedName>
        <fullName evidence="5">Alpha/beta fold hydrolase</fullName>
    </submittedName>
</protein>
<feature type="active site" evidence="2">
    <location>
        <position position="339"/>
    </location>
</feature>
<dbReference type="InterPro" id="IPR029058">
    <property type="entry name" value="AB_hydrolase_fold"/>
</dbReference>
<evidence type="ECO:0000256" key="1">
    <source>
        <dbReference type="ARBA" id="ARBA00022679"/>
    </source>
</evidence>
<dbReference type="GO" id="GO:0009086">
    <property type="term" value="P:methionine biosynthetic process"/>
    <property type="evidence" value="ECO:0007669"/>
    <property type="project" value="TreeGrafter"/>
</dbReference>
<feature type="active site" evidence="2">
    <location>
        <position position="310"/>
    </location>
</feature>
<dbReference type="GO" id="GO:0009092">
    <property type="term" value="P:homoserine metabolic process"/>
    <property type="evidence" value="ECO:0007669"/>
    <property type="project" value="TreeGrafter"/>
</dbReference>
<evidence type="ECO:0000256" key="2">
    <source>
        <dbReference type="PIRSR" id="PIRSR000443-1"/>
    </source>
</evidence>
<dbReference type="AlphaFoldDB" id="A0A537L8L3"/>
<dbReference type="GO" id="GO:0016787">
    <property type="term" value="F:hydrolase activity"/>
    <property type="evidence" value="ECO:0007669"/>
    <property type="project" value="UniProtKB-KW"/>
</dbReference>
<name>A0A537L8L3_9BACT</name>
<dbReference type="PANTHER" id="PTHR32268">
    <property type="entry name" value="HOMOSERINE O-ACETYLTRANSFERASE"/>
    <property type="match status" value="1"/>
</dbReference>
<feature type="domain" description="AB hydrolase-1" evidence="4">
    <location>
        <begin position="67"/>
        <end position="184"/>
    </location>
</feature>
<dbReference type="GO" id="GO:0004414">
    <property type="term" value="F:homoserine O-acetyltransferase activity"/>
    <property type="evidence" value="ECO:0007669"/>
    <property type="project" value="TreeGrafter"/>
</dbReference>
<keyword evidence="5" id="KW-0378">Hydrolase</keyword>
<comment type="caution">
    <text evidence="5">The sequence shown here is derived from an EMBL/GenBank/DDBJ whole genome shotgun (WGS) entry which is preliminary data.</text>
</comment>